<evidence type="ECO:0000256" key="5">
    <source>
        <dbReference type="SAM" id="Phobius"/>
    </source>
</evidence>
<dbReference type="PANTHER" id="PTHR24251">
    <property type="entry name" value="OVOCHYMASE-RELATED"/>
    <property type="match status" value="1"/>
</dbReference>
<feature type="region of interest" description="Disordered" evidence="4">
    <location>
        <begin position="310"/>
        <end position="355"/>
    </location>
</feature>
<comment type="caution">
    <text evidence="3">Lacks conserved residue(s) required for the propagation of feature annotation.</text>
</comment>
<keyword evidence="8" id="KW-1185">Reference proteome</keyword>
<keyword evidence="5" id="KW-1133">Transmembrane helix</keyword>
<proteinExistence type="predicted"/>
<reference evidence="7 8" key="1">
    <citation type="journal article" date="2017" name="Nat. Ecol. Evol.">
        <title>Scallop genome provides insights into evolution of bilaterian karyotype and development.</title>
        <authorList>
            <person name="Wang S."/>
            <person name="Zhang J."/>
            <person name="Jiao W."/>
            <person name="Li J."/>
            <person name="Xun X."/>
            <person name="Sun Y."/>
            <person name="Guo X."/>
            <person name="Huan P."/>
            <person name="Dong B."/>
            <person name="Zhang L."/>
            <person name="Hu X."/>
            <person name="Sun X."/>
            <person name="Wang J."/>
            <person name="Zhao C."/>
            <person name="Wang Y."/>
            <person name="Wang D."/>
            <person name="Huang X."/>
            <person name="Wang R."/>
            <person name="Lv J."/>
            <person name="Li Y."/>
            <person name="Zhang Z."/>
            <person name="Liu B."/>
            <person name="Lu W."/>
            <person name="Hui Y."/>
            <person name="Liang J."/>
            <person name="Zhou Z."/>
            <person name="Hou R."/>
            <person name="Li X."/>
            <person name="Liu Y."/>
            <person name="Li H."/>
            <person name="Ning X."/>
            <person name="Lin Y."/>
            <person name="Zhao L."/>
            <person name="Xing Q."/>
            <person name="Dou J."/>
            <person name="Li Y."/>
            <person name="Mao J."/>
            <person name="Guo H."/>
            <person name="Dou H."/>
            <person name="Li T."/>
            <person name="Mu C."/>
            <person name="Jiang W."/>
            <person name="Fu Q."/>
            <person name="Fu X."/>
            <person name="Miao Y."/>
            <person name="Liu J."/>
            <person name="Yu Q."/>
            <person name="Li R."/>
            <person name="Liao H."/>
            <person name="Li X."/>
            <person name="Kong Y."/>
            <person name="Jiang Z."/>
            <person name="Chourrout D."/>
            <person name="Li R."/>
            <person name="Bao Z."/>
        </authorList>
    </citation>
    <scope>NUCLEOTIDE SEQUENCE [LARGE SCALE GENOMIC DNA]</scope>
    <source>
        <strain evidence="7 8">PY_sf001</strain>
    </source>
</reference>
<dbReference type="Proteomes" id="UP000242188">
    <property type="component" value="Unassembled WGS sequence"/>
</dbReference>
<dbReference type="SUPFAM" id="SSF49854">
    <property type="entry name" value="Spermadhesin, CUB domain"/>
    <property type="match status" value="1"/>
</dbReference>
<keyword evidence="2" id="KW-1015">Disulfide bond</keyword>
<evidence type="ECO:0000256" key="3">
    <source>
        <dbReference type="PROSITE-ProRule" id="PRU00059"/>
    </source>
</evidence>
<dbReference type="SMART" id="SM00042">
    <property type="entry name" value="CUB"/>
    <property type="match status" value="1"/>
</dbReference>
<organism evidence="7 8">
    <name type="scientific">Mizuhopecten yessoensis</name>
    <name type="common">Japanese scallop</name>
    <name type="synonym">Patinopecten yessoensis</name>
    <dbReference type="NCBI Taxonomy" id="6573"/>
    <lineage>
        <taxon>Eukaryota</taxon>
        <taxon>Metazoa</taxon>
        <taxon>Spiralia</taxon>
        <taxon>Lophotrochozoa</taxon>
        <taxon>Mollusca</taxon>
        <taxon>Bivalvia</taxon>
        <taxon>Autobranchia</taxon>
        <taxon>Pteriomorphia</taxon>
        <taxon>Pectinida</taxon>
        <taxon>Pectinoidea</taxon>
        <taxon>Pectinidae</taxon>
        <taxon>Mizuhopecten</taxon>
    </lineage>
</organism>
<keyword evidence="5" id="KW-0472">Membrane</keyword>
<evidence type="ECO:0000313" key="7">
    <source>
        <dbReference type="EMBL" id="OWF51148.1"/>
    </source>
</evidence>
<keyword evidence="1" id="KW-0677">Repeat</keyword>
<dbReference type="CDD" id="cd00041">
    <property type="entry name" value="CUB"/>
    <property type="match status" value="1"/>
</dbReference>
<keyword evidence="5" id="KW-0812">Transmembrane</keyword>
<evidence type="ECO:0000259" key="6">
    <source>
        <dbReference type="PROSITE" id="PS01180"/>
    </source>
</evidence>
<dbReference type="InterPro" id="IPR035914">
    <property type="entry name" value="Sperma_CUB_dom_sf"/>
</dbReference>
<evidence type="ECO:0000256" key="1">
    <source>
        <dbReference type="ARBA" id="ARBA00022737"/>
    </source>
</evidence>
<feature type="domain" description="CUB" evidence="6">
    <location>
        <begin position="60"/>
        <end position="173"/>
    </location>
</feature>
<gene>
    <name evidence="7" type="ORF">KP79_PYT12339</name>
</gene>
<dbReference type="PROSITE" id="PS01180">
    <property type="entry name" value="CUB"/>
    <property type="match status" value="1"/>
</dbReference>
<evidence type="ECO:0000256" key="2">
    <source>
        <dbReference type="ARBA" id="ARBA00023157"/>
    </source>
</evidence>
<comment type="caution">
    <text evidence="7">The sequence shown here is derived from an EMBL/GenBank/DDBJ whole genome shotgun (WGS) entry which is preliminary data.</text>
</comment>
<evidence type="ECO:0000256" key="4">
    <source>
        <dbReference type="SAM" id="MobiDB-lite"/>
    </source>
</evidence>
<dbReference type="EMBL" id="NEDP02002316">
    <property type="protein sequence ID" value="OWF51148.1"/>
    <property type="molecule type" value="Genomic_DNA"/>
</dbReference>
<accession>A0A210QR18</accession>
<feature type="region of interest" description="Disordered" evidence="4">
    <location>
        <begin position="229"/>
        <end position="254"/>
    </location>
</feature>
<feature type="transmembrane region" description="Helical" evidence="5">
    <location>
        <begin position="180"/>
        <end position="205"/>
    </location>
</feature>
<sequence length="355" mass="40055">MWYPVKVPTYRTFRNVSSYGISSYLNRNVLTMRRLTGSVTRRCTLLVLSICVHAGFGQRCVSTKLIADDNYRVLESPSYGSYSNDVNWCRRIIAEEDRVIIITLEHVDLEGQSGSCVDYLEVRDGGHPRDESLGRFCQTNSTTIKTTSDEAFLRFRTGRTGTGTGFKLGYRQSESTEDEMWSSALAGIAGGIAIVWIVMCCCCVCTKKKKVINRDPSTIHPIQNYSMDEQSSSAFRQNGDRVSPPRLWENPNRDSNSSSIYHIVFRTNRIKQEQKINRTNLEPTKPPVYEVQDPSPGKLPAYEDIVEEEFSRVISPPPTYRERAQEDVTSPIPMSPPPAYPAFSSPGTSEPYLQS</sequence>
<dbReference type="InterPro" id="IPR000859">
    <property type="entry name" value="CUB_dom"/>
</dbReference>
<name>A0A210QR18_MIZYE</name>
<dbReference type="AlphaFoldDB" id="A0A210QR18"/>
<dbReference type="Gene3D" id="2.60.120.290">
    <property type="entry name" value="Spermadhesin, CUB domain"/>
    <property type="match status" value="1"/>
</dbReference>
<protein>
    <submittedName>
        <fullName evidence="7">Cubilin</fullName>
    </submittedName>
</protein>
<evidence type="ECO:0000313" key="8">
    <source>
        <dbReference type="Proteomes" id="UP000242188"/>
    </source>
</evidence>
<dbReference type="OrthoDB" id="10407084at2759"/>
<dbReference type="Pfam" id="PF00431">
    <property type="entry name" value="CUB"/>
    <property type="match status" value="1"/>
</dbReference>